<dbReference type="InterPro" id="IPR025427">
    <property type="entry name" value="DUF4160"/>
</dbReference>
<organism evidence="1 2">
    <name type="scientific">Vasconcelosia minhoensis LEGE 07310</name>
    <dbReference type="NCBI Taxonomy" id="915328"/>
    <lineage>
        <taxon>Bacteria</taxon>
        <taxon>Bacillati</taxon>
        <taxon>Cyanobacteriota</taxon>
        <taxon>Cyanophyceae</taxon>
        <taxon>Nodosilineales</taxon>
        <taxon>Cymatolegaceae</taxon>
        <taxon>Vasconcelosia</taxon>
        <taxon>Vasconcelosia minhoensis</taxon>
    </lineage>
</organism>
<comment type="caution">
    <text evidence="1">The sequence shown here is derived from an EMBL/GenBank/DDBJ whole genome shotgun (WGS) entry which is preliminary data.</text>
</comment>
<dbReference type="RefSeq" id="WP_193907668.1">
    <property type="nucleotide sequence ID" value="NZ_JADEXG010000027.1"/>
</dbReference>
<proteinExistence type="predicted"/>
<dbReference type="Pfam" id="PF13711">
    <property type="entry name" value="DUF4160"/>
    <property type="match status" value="1"/>
</dbReference>
<evidence type="ECO:0000313" key="2">
    <source>
        <dbReference type="Proteomes" id="UP000636505"/>
    </source>
</evidence>
<dbReference type="EMBL" id="JADEXG010000027">
    <property type="protein sequence ID" value="MBE9078146.1"/>
    <property type="molecule type" value="Genomic_DNA"/>
</dbReference>
<reference evidence="1" key="1">
    <citation type="submission" date="2020-10" db="EMBL/GenBank/DDBJ databases">
        <authorList>
            <person name="Castelo-Branco R."/>
            <person name="Eusebio N."/>
            <person name="Adriana R."/>
            <person name="Vieira A."/>
            <person name="Brugerolle De Fraissinette N."/>
            <person name="Rezende De Castro R."/>
            <person name="Schneider M.P."/>
            <person name="Vasconcelos V."/>
            <person name="Leao P.N."/>
        </authorList>
    </citation>
    <scope>NUCLEOTIDE SEQUENCE</scope>
    <source>
        <strain evidence="1">LEGE 07310</strain>
    </source>
</reference>
<protein>
    <submittedName>
        <fullName evidence="1">DUF4160 domain-containing protein</fullName>
    </submittedName>
</protein>
<keyword evidence="2" id="KW-1185">Reference proteome</keyword>
<accession>A0A8J7AEC1</accession>
<name>A0A8J7AEC1_9CYAN</name>
<dbReference type="Proteomes" id="UP000636505">
    <property type="component" value="Unassembled WGS sequence"/>
</dbReference>
<evidence type="ECO:0000313" key="1">
    <source>
        <dbReference type="EMBL" id="MBE9078146.1"/>
    </source>
</evidence>
<gene>
    <name evidence="1" type="ORF">IQ241_12735</name>
</gene>
<dbReference type="AlphaFoldDB" id="A0A8J7AEC1"/>
<sequence length="82" mass="9284">MPKILEERGFRFIVWPNDHEPAHVHVKKNAGELVLNVSGSEPVPIEIRGQMPNKTVNQILDIAEENLATLKQGWEKYHGCKG</sequence>